<protein>
    <submittedName>
        <fullName evidence="5">YhbY family RNA-binding protein</fullName>
    </submittedName>
</protein>
<evidence type="ECO:0000256" key="1">
    <source>
        <dbReference type="ARBA" id="ARBA00022884"/>
    </source>
</evidence>
<dbReference type="InterPro" id="IPR001890">
    <property type="entry name" value="RNA-binding_CRM"/>
</dbReference>
<gene>
    <name evidence="5" type="ORF">HKX39_06610</name>
</gene>
<feature type="region of interest" description="Disordered" evidence="3">
    <location>
        <begin position="105"/>
        <end position="191"/>
    </location>
</feature>
<evidence type="ECO:0000313" key="6">
    <source>
        <dbReference type="Proteomes" id="UP000537862"/>
    </source>
</evidence>
<dbReference type="InterPro" id="IPR051925">
    <property type="entry name" value="RNA-binding_domain"/>
</dbReference>
<proteinExistence type="predicted"/>
<dbReference type="PANTHER" id="PTHR40065">
    <property type="entry name" value="RNA-BINDING PROTEIN YHBY"/>
    <property type="match status" value="1"/>
</dbReference>
<dbReference type="SMART" id="SM01103">
    <property type="entry name" value="CRS1_YhbY"/>
    <property type="match status" value="1"/>
</dbReference>
<dbReference type="RefSeq" id="WP_171680535.1">
    <property type="nucleotide sequence ID" value="NZ_JABGBN010000004.1"/>
</dbReference>
<feature type="compositionally biased region" description="Basic and acidic residues" evidence="3">
    <location>
        <begin position="105"/>
        <end position="119"/>
    </location>
</feature>
<dbReference type="Gene3D" id="3.30.110.60">
    <property type="entry name" value="YhbY-like"/>
    <property type="match status" value="1"/>
</dbReference>
<evidence type="ECO:0000259" key="4">
    <source>
        <dbReference type="PROSITE" id="PS51295"/>
    </source>
</evidence>
<dbReference type="AlphaFoldDB" id="A0A849P2D8"/>
<sequence>MSLHELSSKERSTLRAAAHSLKPIVQIGENNGLTAAVLKEIDHSLTAHGLIKVRVAGDERENRLEILEKICAELACVCVAHFGKILTLFRPEPHHGHFLAAAKPALERSRRDPKEDYTPKKLAAAGKSIKDKKQKSSTPKGNDELAKPRKKPAIPVRKASGQIARPSTRSSARPATRRTGSALTLRAGRRK</sequence>
<keyword evidence="6" id="KW-1185">Reference proteome</keyword>
<dbReference type="PANTHER" id="PTHR40065:SF3">
    <property type="entry name" value="RNA-BINDING PROTEIN YHBY"/>
    <property type="match status" value="1"/>
</dbReference>
<keyword evidence="1 2" id="KW-0694">RNA-binding</keyword>
<comment type="caution">
    <text evidence="5">The sequence shown here is derived from an EMBL/GenBank/DDBJ whole genome shotgun (WGS) entry which is preliminary data.</text>
</comment>
<dbReference type="EMBL" id="JABGBN010000004">
    <property type="protein sequence ID" value="NOL51839.1"/>
    <property type="molecule type" value="Genomic_DNA"/>
</dbReference>
<accession>A0A849P2D8</accession>
<organism evidence="5 6">
    <name type="scientific">Pelistega suis</name>
    <dbReference type="NCBI Taxonomy" id="1631957"/>
    <lineage>
        <taxon>Bacteria</taxon>
        <taxon>Pseudomonadati</taxon>
        <taxon>Pseudomonadota</taxon>
        <taxon>Betaproteobacteria</taxon>
        <taxon>Burkholderiales</taxon>
        <taxon>Alcaligenaceae</taxon>
        <taxon>Pelistega</taxon>
    </lineage>
</organism>
<dbReference type="Pfam" id="PF01985">
    <property type="entry name" value="CRS1_YhbY"/>
    <property type="match status" value="1"/>
</dbReference>
<dbReference type="InterPro" id="IPR035920">
    <property type="entry name" value="YhbY-like_sf"/>
</dbReference>
<dbReference type="PROSITE" id="PS51295">
    <property type="entry name" value="CRM"/>
    <property type="match status" value="1"/>
</dbReference>
<dbReference type="Proteomes" id="UP000537862">
    <property type="component" value="Unassembled WGS sequence"/>
</dbReference>
<evidence type="ECO:0000313" key="5">
    <source>
        <dbReference type="EMBL" id="NOL51839.1"/>
    </source>
</evidence>
<dbReference type="GO" id="GO:0003723">
    <property type="term" value="F:RNA binding"/>
    <property type="evidence" value="ECO:0007669"/>
    <property type="project" value="UniProtKB-UniRule"/>
</dbReference>
<reference evidence="5 6" key="1">
    <citation type="submission" date="2020-05" db="EMBL/GenBank/DDBJ databases">
        <authorList>
            <person name="Niu N."/>
        </authorList>
    </citation>
    <scope>NUCLEOTIDE SEQUENCE [LARGE SCALE GENOMIC DNA]</scope>
    <source>
        <strain evidence="5 6">3340-03</strain>
    </source>
</reference>
<feature type="domain" description="CRM" evidence="4">
    <location>
        <begin position="4"/>
        <end position="101"/>
    </location>
</feature>
<feature type="compositionally biased region" description="Low complexity" evidence="3">
    <location>
        <begin position="164"/>
        <end position="179"/>
    </location>
</feature>
<evidence type="ECO:0000256" key="2">
    <source>
        <dbReference type="PROSITE-ProRule" id="PRU00626"/>
    </source>
</evidence>
<evidence type="ECO:0000256" key="3">
    <source>
        <dbReference type="SAM" id="MobiDB-lite"/>
    </source>
</evidence>
<name>A0A849P2D8_9BURK</name>
<dbReference type="SUPFAM" id="SSF75471">
    <property type="entry name" value="YhbY-like"/>
    <property type="match status" value="1"/>
</dbReference>